<evidence type="ECO:0000256" key="5">
    <source>
        <dbReference type="ARBA" id="ARBA00023187"/>
    </source>
</evidence>
<keyword evidence="10" id="KW-1185">Reference proteome</keyword>
<dbReference type="InterPro" id="IPR034393">
    <property type="entry name" value="TatSF1-like"/>
</dbReference>
<protein>
    <recommendedName>
        <fullName evidence="8">RRM domain-containing protein</fullName>
    </recommendedName>
</protein>
<dbReference type="eggNOG" id="KOG1548">
    <property type="taxonomic scope" value="Eukaryota"/>
</dbReference>
<dbReference type="InterPro" id="IPR012677">
    <property type="entry name" value="Nucleotide-bd_a/b_plait_sf"/>
</dbReference>
<accession>A0A0L0SLK4</accession>
<dbReference type="FunFam" id="3.30.70.330:FF:000105">
    <property type="entry name" value="HIV Tat-specific factor 1 homolog"/>
    <property type="match status" value="1"/>
</dbReference>
<dbReference type="SUPFAM" id="SSF54928">
    <property type="entry name" value="RNA-binding domain, RBD"/>
    <property type="match status" value="2"/>
</dbReference>
<dbReference type="Proteomes" id="UP000054350">
    <property type="component" value="Unassembled WGS sequence"/>
</dbReference>
<evidence type="ECO:0000313" key="9">
    <source>
        <dbReference type="EMBL" id="KNE63431.1"/>
    </source>
</evidence>
<feature type="compositionally biased region" description="Low complexity" evidence="7">
    <location>
        <begin position="1"/>
        <end position="22"/>
    </location>
</feature>
<evidence type="ECO:0000256" key="4">
    <source>
        <dbReference type="ARBA" id="ARBA00022884"/>
    </source>
</evidence>
<sequence length="383" mass="43388">MSSPSHAASAAPPSPARIASPATPVPALSAPITRPPDANNLHLDPRVYLHATTRRPCYRDDDGVEWEFLAESRSWFPVVNEDAVQHAYGNDAEMVSVVPPSVKRKAQKELVQGEKAEKRRKETAPKPVTSIYVSQLPKDVTVDELRTEFSKYGIIMEDLATNLPKIKIYTDVNGDPKGDALITYFKEESVQLAIDLMDESRLRADDPSSVVRVSKAQFREKTEEELAAARAKKMALDKKTKVRKMAKIDRKLDWNDDAPNEKKLARLAKVVVLKHMFTLDELAKDPALMLDIKEDIREECERVGEVTSIILYDAEPEGILVVRFKEELSAQACIKLMNGRFYAGQQVVAEIHDGRRYRRSKTNDTEEERERLEAYEKWLEEGK</sequence>
<evidence type="ECO:0000256" key="1">
    <source>
        <dbReference type="ARBA" id="ARBA00007747"/>
    </source>
</evidence>
<dbReference type="PROSITE" id="PS50102">
    <property type="entry name" value="RRM"/>
    <property type="match status" value="1"/>
</dbReference>
<dbReference type="SMART" id="SM00360">
    <property type="entry name" value="RRM"/>
    <property type="match status" value="2"/>
</dbReference>
<dbReference type="GO" id="GO:0005684">
    <property type="term" value="C:U2-type spliceosomal complex"/>
    <property type="evidence" value="ECO:0007669"/>
    <property type="project" value="TreeGrafter"/>
</dbReference>
<dbReference type="VEuPathDB" id="FungiDB:AMAG_08561"/>
<dbReference type="Gene3D" id="3.30.70.330">
    <property type="match status" value="2"/>
</dbReference>
<dbReference type="GO" id="GO:0005686">
    <property type="term" value="C:U2 snRNP"/>
    <property type="evidence" value="ECO:0007669"/>
    <property type="project" value="TreeGrafter"/>
</dbReference>
<evidence type="ECO:0000256" key="6">
    <source>
        <dbReference type="PROSITE-ProRule" id="PRU00176"/>
    </source>
</evidence>
<keyword evidence="2" id="KW-0507">mRNA processing</keyword>
<proteinExistence type="inferred from homology"/>
<dbReference type="PANTHER" id="PTHR15608">
    <property type="entry name" value="SPLICING FACTOR U2AF-ASSOCIATED PROTEIN 2"/>
    <property type="match status" value="1"/>
</dbReference>
<dbReference type="OMA" id="DTDFRFG"/>
<dbReference type="GO" id="GO:0000398">
    <property type="term" value="P:mRNA splicing, via spliceosome"/>
    <property type="evidence" value="ECO:0007669"/>
    <property type="project" value="InterPro"/>
</dbReference>
<reference evidence="10" key="2">
    <citation type="submission" date="2009-11" db="EMBL/GenBank/DDBJ databases">
        <title>The Genome Sequence of Allomyces macrogynus strain ATCC 38327.</title>
        <authorList>
            <consortium name="The Broad Institute Genome Sequencing Platform"/>
            <person name="Russ C."/>
            <person name="Cuomo C."/>
            <person name="Shea T."/>
            <person name="Young S.K."/>
            <person name="Zeng Q."/>
            <person name="Koehrsen M."/>
            <person name="Haas B."/>
            <person name="Borodovsky M."/>
            <person name="Guigo R."/>
            <person name="Alvarado L."/>
            <person name="Berlin A."/>
            <person name="Borenstein D."/>
            <person name="Chen Z."/>
            <person name="Engels R."/>
            <person name="Freedman E."/>
            <person name="Gellesch M."/>
            <person name="Goldberg J."/>
            <person name="Griggs A."/>
            <person name="Gujja S."/>
            <person name="Heiman D."/>
            <person name="Hepburn T."/>
            <person name="Howarth C."/>
            <person name="Jen D."/>
            <person name="Larson L."/>
            <person name="Lewis B."/>
            <person name="Mehta T."/>
            <person name="Park D."/>
            <person name="Pearson M."/>
            <person name="Roberts A."/>
            <person name="Saif S."/>
            <person name="Shenoy N."/>
            <person name="Sisk P."/>
            <person name="Stolte C."/>
            <person name="Sykes S."/>
            <person name="Walk T."/>
            <person name="White J."/>
            <person name="Yandava C."/>
            <person name="Burger G."/>
            <person name="Gray M.W."/>
            <person name="Holland P.W.H."/>
            <person name="King N."/>
            <person name="Lang F.B.F."/>
            <person name="Roger A.J."/>
            <person name="Ruiz-Trillo I."/>
            <person name="Lander E."/>
            <person name="Nusbaum C."/>
        </authorList>
    </citation>
    <scope>NUCLEOTIDE SEQUENCE [LARGE SCALE GENOMIC DNA]</scope>
    <source>
        <strain evidence="10">ATCC 38327</strain>
    </source>
</reference>
<dbReference type="InterPro" id="IPR000504">
    <property type="entry name" value="RRM_dom"/>
</dbReference>
<dbReference type="Pfam" id="PF00076">
    <property type="entry name" value="RRM_1"/>
    <property type="match status" value="1"/>
</dbReference>
<dbReference type="InterPro" id="IPR035979">
    <property type="entry name" value="RBD_domain_sf"/>
</dbReference>
<gene>
    <name evidence="9" type="ORF">AMAG_08561</name>
</gene>
<evidence type="ECO:0000256" key="3">
    <source>
        <dbReference type="ARBA" id="ARBA00022737"/>
    </source>
</evidence>
<keyword evidence="3" id="KW-0677">Repeat</keyword>
<dbReference type="EMBL" id="GG745342">
    <property type="protein sequence ID" value="KNE63431.1"/>
    <property type="molecule type" value="Genomic_DNA"/>
</dbReference>
<reference evidence="9 10" key="1">
    <citation type="submission" date="2009-11" db="EMBL/GenBank/DDBJ databases">
        <title>Annotation of Allomyces macrogynus ATCC 38327.</title>
        <authorList>
            <consortium name="The Broad Institute Genome Sequencing Platform"/>
            <person name="Russ C."/>
            <person name="Cuomo C."/>
            <person name="Burger G."/>
            <person name="Gray M.W."/>
            <person name="Holland P.W.H."/>
            <person name="King N."/>
            <person name="Lang F.B.F."/>
            <person name="Roger A.J."/>
            <person name="Ruiz-Trillo I."/>
            <person name="Young S.K."/>
            <person name="Zeng Q."/>
            <person name="Gargeya S."/>
            <person name="Fitzgerald M."/>
            <person name="Haas B."/>
            <person name="Abouelleil A."/>
            <person name="Alvarado L."/>
            <person name="Arachchi H.M."/>
            <person name="Berlin A."/>
            <person name="Chapman S.B."/>
            <person name="Gearin G."/>
            <person name="Goldberg J."/>
            <person name="Griggs A."/>
            <person name="Gujja S."/>
            <person name="Hansen M."/>
            <person name="Heiman D."/>
            <person name="Howarth C."/>
            <person name="Larimer J."/>
            <person name="Lui A."/>
            <person name="MacDonald P.J.P."/>
            <person name="McCowen C."/>
            <person name="Montmayeur A."/>
            <person name="Murphy C."/>
            <person name="Neiman D."/>
            <person name="Pearson M."/>
            <person name="Priest M."/>
            <person name="Roberts A."/>
            <person name="Saif S."/>
            <person name="Shea T."/>
            <person name="Sisk P."/>
            <person name="Stolte C."/>
            <person name="Sykes S."/>
            <person name="Wortman J."/>
            <person name="Nusbaum C."/>
            <person name="Birren B."/>
        </authorList>
    </citation>
    <scope>NUCLEOTIDE SEQUENCE [LARGE SCALE GENOMIC DNA]</scope>
    <source>
        <strain evidence="9 10">ATCC 38327</strain>
    </source>
</reference>
<dbReference type="EMBL" id="GG745342">
    <property type="protein sequence ID" value="KNE63432.1"/>
    <property type="molecule type" value="Genomic_DNA"/>
</dbReference>
<comment type="similarity">
    <text evidence="1">Belongs to the HTATSF1 family.</text>
</comment>
<name>A0A0L0SLK4_ALLM3</name>
<dbReference type="STRING" id="578462.A0A0L0SLK4"/>
<evidence type="ECO:0000259" key="8">
    <source>
        <dbReference type="PROSITE" id="PS50102"/>
    </source>
</evidence>
<dbReference type="PANTHER" id="PTHR15608:SF0">
    <property type="entry name" value="HIV TAT-SPECIFIC FACTOR 1"/>
    <property type="match status" value="1"/>
</dbReference>
<feature type="domain" description="RRM" evidence="8">
    <location>
        <begin position="129"/>
        <end position="218"/>
    </location>
</feature>
<dbReference type="CDD" id="cd12285">
    <property type="entry name" value="RRM3_RBM39_like"/>
    <property type="match status" value="1"/>
</dbReference>
<dbReference type="AlphaFoldDB" id="A0A0L0SLK4"/>
<dbReference type="CDD" id="cd12281">
    <property type="entry name" value="RRM1_TatSF1_like"/>
    <property type="match status" value="1"/>
</dbReference>
<feature type="region of interest" description="Disordered" evidence="7">
    <location>
        <begin position="1"/>
        <end position="42"/>
    </location>
</feature>
<dbReference type="GO" id="GO:0003723">
    <property type="term" value="F:RNA binding"/>
    <property type="evidence" value="ECO:0007669"/>
    <property type="project" value="UniProtKB-UniRule"/>
</dbReference>
<keyword evidence="4 6" id="KW-0694">RNA-binding</keyword>
<evidence type="ECO:0000256" key="2">
    <source>
        <dbReference type="ARBA" id="ARBA00022664"/>
    </source>
</evidence>
<evidence type="ECO:0000256" key="7">
    <source>
        <dbReference type="SAM" id="MobiDB-lite"/>
    </source>
</evidence>
<organism evidence="9 10">
    <name type="scientific">Allomyces macrogynus (strain ATCC 38327)</name>
    <name type="common">Allomyces javanicus var. macrogynus</name>
    <dbReference type="NCBI Taxonomy" id="578462"/>
    <lineage>
        <taxon>Eukaryota</taxon>
        <taxon>Fungi</taxon>
        <taxon>Fungi incertae sedis</taxon>
        <taxon>Blastocladiomycota</taxon>
        <taxon>Blastocladiomycetes</taxon>
        <taxon>Blastocladiales</taxon>
        <taxon>Blastocladiaceae</taxon>
        <taxon>Allomyces</taxon>
    </lineage>
</organism>
<evidence type="ECO:0000313" key="10">
    <source>
        <dbReference type="Proteomes" id="UP000054350"/>
    </source>
</evidence>
<dbReference type="InterPro" id="IPR034392">
    <property type="entry name" value="TatSF1-like_RRM1"/>
</dbReference>
<dbReference type="OrthoDB" id="10258585at2759"/>
<keyword evidence="5" id="KW-0508">mRNA splicing</keyword>